<dbReference type="PROSITE" id="PS00622">
    <property type="entry name" value="HTH_LUXR_1"/>
    <property type="match status" value="1"/>
</dbReference>
<proteinExistence type="predicted"/>
<dbReference type="PANTHER" id="PTHR16305">
    <property type="entry name" value="TESTICULAR SOLUBLE ADENYLYL CYCLASE"/>
    <property type="match status" value="1"/>
</dbReference>
<dbReference type="InterPro" id="IPR003593">
    <property type="entry name" value="AAA+_ATPase"/>
</dbReference>
<dbReference type="PANTHER" id="PTHR16305:SF35">
    <property type="entry name" value="TRANSCRIPTIONAL ACTIVATOR DOMAIN"/>
    <property type="match status" value="1"/>
</dbReference>
<evidence type="ECO:0000313" key="4">
    <source>
        <dbReference type="EMBL" id="SDU74709.1"/>
    </source>
</evidence>
<protein>
    <submittedName>
        <fullName evidence="4">ATP-, maltotriose-and DNA-dependent transcriptional regulator MalT</fullName>
    </submittedName>
</protein>
<sequence>MSTNWPLVEREREFRTILAALSGKTNGCGVVLTGDSGVGKTTLARHVTAELPTGVRWVAGTESARSIPLGVFAHLVGPATSSDPVTYLAAARESLLSDGDVVIGVDDAHLLDELSATLLHQLAIDRAVHIVATVRSGETVPDAVTSLWKDNHLTRITLSPFTKQQSVELIESVLGGQLEEHSASQMWEASGGNALFLRHLVDGARQANTLRQVNGVWQLRGRAAITSELASLLEGRIEQLDASVLNALKYLSLCEPLDIDVLAELAGEEAVEEAEIAGLVRITRDGRTLNVAFHHPLFGEVIRRRLGLVSSRRLRGNLVEALKSRPTSTPAQRIRLADLAIESDVEIDLALVSSAAHDALELAQTSLGERFARAALEEGAGLEVAELLARARMWQGHPDEAEEILSRFSPDDLDEGQLLLWGCLFIGNAFWALGDADRADELLHMLRERVTAPHLVPVVSATASACALFENRIGDAISLSDSVFAEKWQLPWAIEWAVFGGGLARAVAGRGDEVRKLAAHCREVEVDGLLRFPTGFGEILALTLTGRLDDADTATRRFVTAAQTAQYLGWALSEILVAAVELSRGACASVTRRMEQTLAILDSGKFSESWNFPAHIFLIQALSALGQADRAAEVLEKARARYGKHVAVFGPMLAIAEAWQSAATGTITPAVALLHRTASEARESGQLAIEAEALHSAARFGDTTAADRLAELAGLVDGPLAPLYARHAGALAAGDAVELDLCSADFEALGVRLSAADAAAQASVLHDSAGSRSATVASAAVANRLASECGGLRTPALIAAAQPLPLTSREREIANLVAAGLSNKEIAQRLTVSVRTVEGHIYRASTKLDVTDREGIAKLLLKDGDRDPDRRSPHRRRPD</sequence>
<dbReference type="GO" id="GO:0005737">
    <property type="term" value="C:cytoplasm"/>
    <property type="evidence" value="ECO:0007669"/>
    <property type="project" value="TreeGrafter"/>
</dbReference>
<accession>A0A1H2L1B0</accession>
<dbReference type="SMART" id="SM00382">
    <property type="entry name" value="AAA"/>
    <property type="match status" value="1"/>
</dbReference>
<dbReference type="InterPro" id="IPR027417">
    <property type="entry name" value="P-loop_NTPase"/>
</dbReference>
<dbReference type="Gene3D" id="1.10.10.10">
    <property type="entry name" value="Winged helix-like DNA-binding domain superfamily/Winged helix DNA-binding domain"/>
    <property type="match status" value="1"/>
</dbReference>
<dbReference type="SUPFAM" id="SSF46894">
    <property type="entry name" value="C-terminal effector domain of the bipartite response regulators"/>
    <property type="match status" value="1"/>
</dbReference>
<gene>
    <name evidence="4" type="ORF">SAMN04488548_1344224</name>
</gene>
<reference evidence="4 5" key="1">
    <citation type="submission" date="2016-10" db="EMBL/GenBank/DDBJ databases">
        <authorList>
            <person name="de Groot N.N."/>
        </authorList>
    </citation>
    <scope>NUCLEOTIDE SEQUENCE [LARGE SCALE GENOMIC DNA]</scope>
    <source>
        <strain evidence="4 5">DSM 44215</strain>
    </source>
</reference>
<name>A0A1H2L1B0_9ACTN</name>
<dbReference type="InterPro" id="IPR016032">
    <property type="entry name" value="Sig_transdc_resp-reg_C-effctor"/>
</dbReference>
<dbReference type="Pfam" id="PF00196">
    <property type="entry name" value="GerE"/>
    <property type="match status" value="1"/>
</dbReference>
<evidence type="ECO:0000256" key="2">
    <source>
        <dbReference type="ARBA" id="ARBA00022840"/>
    </source>
</evidence>
<dbReference type="GO" id="GO:0005524">
    <property type="term" value="F:ATP binding"/>
    <property type="evidence" value="ECO:0007669"/>
    <property type="project" value="UniProtKB-KW"/>
</dbReference>
<dbReference type="Proteomes" id="UP000183180">
    <property type="component" value="Unassembled WGS sequence"/>
</dbReference>
<dbReference type="PROSITE" id="PS00675">
    <property type="entry name" value="SIGMA54_INTERACT_1"/>
    <property type="match status" value="1"/>
</dbReference>
<dbReference type="CDD" id="cd06170">
    <property type="entry name" value="LuxR_C_like"/>
    <property type="match status" value="1"/>
</dbReference>
<evidence type="ECO:0000259" key="3">
    <source>
        <dbReference type="PROSITE" id="PS50043"/>
    </source>
</evidence>
<dbReference type="PROSITE" id="PS50043">
    <property type="entry name" value="HTH_LUXR_2"/>
    <property type="match status" value="1"/>
</dbReference>
<dbReference type="GO" id="GO:0004016">
    <property type="term" value="F:adenylate cyclase activity"/>
    <property type="evidence" value="ECO:0007669"/>
    <property type="project" value="TreeGrafter"/>
</dbReference>
<dbReference type="STRING" id="158898.SAMN04488548_1344224"/>
<dbReference type="SUPFAM" id="SSF52540">
    <property type="entry name" value="P-loop containing nucleoside triphosphate hydrolases"/>
    <property type="match status" value="1"/>
</dbReference>
<dbReference type="InterPro" id="IPR000792">
    <property type="entry name" value="Tscrpt_reg_LuxR_C"/>
</dbReference>
<dbReference type="OrthoDB" id="3197423at2"/>
<organism evidence="4 5">
    <name type="scientific">Gordonia westfalica</name>
    <dbReference type="NCBI Taxonomy" id="158898"/>
    <lineage>
        <taxon>Bacteria</taxon>
        <taxon>Bacillati</taxon>
        <taxon>Actinomycetota</taxon>
        <taxon>Actinomycetes</taxon>
        <taxon>Mycobacteriales</taxon>
        <taxon>Gordoniaceae</taxon>
        <taxon>Gordonia</taxon>
    </lineage>
</organism>
<dbReference type="EMBL" id="FNLM01000034">
    <property type="protein sequence ID" value="SDU74709.1"/>
    <property type="molecule type" value="Genomic_DNA"/>
</dbReference>
<dbReference type="InterPro" id="IPR041664">
    <property type="entry name" value="AAA_16"/>
</dbReference>
<evidence type="ECO:0000313" key="5">
    <source>
        <dbReference type="Proteomes" id="UP000183180"/>
    </source>
</evidence>
<dbReference type="SMART" id="SM00421">
    <property type="entry name" value="HTH_LUXR"/>
    <property type="match status" value="1"/>
</dbReference>
<dbReference type="GO" id="GO:0003677">
    <property type="term" value="F:DNA binding"/>
    <property type="evidence" value="ECO:0007669"/>
    <property type="project" value="InterPro"/>
</dbReference>
<keyword evidence="2" id="KW-0067">ATP-binding</keyword>
<dbReference type="InterPro" id="IPR025662">
    <property type="entry name" value="Sigma_54_int_dom_ATP-bd_1"/>
</dbReference>
<dbReference type="PRINTS" id="PR00038">
    <property type="entry name" value="HTHLUXR"/>
</dbReference>
<dbReference type="Gene3D" id="3.40.50.300">
    <property type="entry name" value="P-loop containing nucleotide triphosphate hydrolases"/>
    <property type="match status" value="1"/>
</dbReference>
<dbReference type="GO" id="GO:0006355">
    <property type="term" value="P:regulation of DNA-templated transcription"/>
    <property type="evidence" value="ECO:0007669"/>
    <property type="project" value="InterPro"/>
</dbReference>
<dbReference type="RefSeq" id="WP_074852665.1">
    <property type="nucleotide sequence ID" value="NZ_FNLM01000034.1"/>
</dbReference>
<keyword evidence="1" id="KW-0547">Nucleotide-binding</keyword>
<dbReference type="AlphaFoldDB" id="A0A1H2L1B0"/>
<dbReference type="Pfam" id="PF13191">
    <property type="entry name" value="AAA_16"/>
    <property type="match status" value="1"/>
</dbReference>
<feature type="domain" description="HTH luxR-type" evidence="3">
    <location>
        <begin position="799"/>
        <end position="864"/>
    </location>
</feature>
<dbReference type="InterPro" id="IPR036388">
    <property type="entry name" value="WH-like_DNA-bd_sf"/>
</dbReference>
<evidence type="ECO:0000256" key="1">
    <source>
        <dbReference type="ARBA" id="ARBA00022741"/>
    </source>
</evidence>